<organism evidence="1 2">
    <name type="scientific">Eufriesea mexicana</name>
    <dbReference type="NCBI Taxonomy" id="516756"/>
    <lineage>
        <taxon>Eukaryota</taxon>
        <taxon>Metazoa</taxon>
        <taxon>Ecdysozoa</taxon>
        <taxon>Arthropoda</taxon>
        <taxon>Hexapoda</taxon>
        <taxon>Insecta</taxon>
        <taxon>Pterygota</taxon>
        <taxon>Neoptera</taxon>
        <taxon>Endopterygota</taxon>
        <taxon>Hymenoptera</taxon>
        <taxon>Apocrita</taxon>
        <taxon>Aculeata</taxon>
        <taxon>Apoidea</taxon>
        <taxon>Anthophila</taxon>
        <taxon>Apidae</taxon>
        <taxon>Eufriesea</taxon>
    </lineage>
</organism>
<name>A0A310SC99_9HYME</name>
<dbReference type="AlphaFoldDB" id="A0A310SC99"/>
<reference evidence="1 2" key="1">
    <citation type="submission" date="2015-07" db="EMBL/GenBank/DDBJ databases">
        <title>The genome of Eufriesea mexicana.</title>
        <authorList>
            <person name="Pan H."/>
            <person name="Kapheim K."/>
        </authorList>
    </citation>
    <scope>NUCLEOTIDE SEQUENCE [LARGE SCALE GENOMIC DNA]</scope>
    <source>
        <strain evidence="1">0111107269</strain>
        <tissue evidence="1">Whole body</tissue>
    </source>
</reference>
<evidence type="ECO:0000313" key="1">
    <source>
        <dbReference type="EMBL" id="OAD54488.1"/>
    </source>
</evidence>
<keyword evidence="2" id="KW-1185">Reference proteome</keyword>
<dbReference type="Proteomes" id="UP000250275">
    <property type="component" value="Unassembled WGS sequence"/>
</dbReference>
<gene>
    <name evidence="1" type="ORF">WN48_06726</name>
</gene>
<sequence length="109" mass="12702">MQGEVVGFSPGKSNVSIVGTDRRVHLTEIAVYFRYPPRIWSMDIEINCVRSRLNFISDHRGRVLRHLSRGFLVQLTADVKKSWGRSGYQHGPLKISLKDNYWRVFRELV</sequence>
<protein>
    <submittedName>
        <fullName evidence="1">Uncharacterized protein</fullName>
    </submittedName>
</protein>
<dbReference type="EMBL" id="KQ764553">
    <property type="protein sequence ID" value="OAD54488.1"/>
    <property type="molecule type" value="Genomic_DNA"/>
</dbReference>
<evidence type="ECO:0000313" key="2">
    <source>
        <dbReference type="Proteomes" id="UP000250275"/>
    </source>
</evidence>
<accession>A0A310SC99</accession>
<proteinExistence type="predicted"/>